<dbReference type="InterPro" id="IPR029068">
    <property type="entry name" value="Glyas_Bleomycin-R_OHBP_Dase"/>
</dbReference>
<dbReference type="PROSITE" id="PS51819">
    <property type="entry name" value="VOC"/>
    <property type="match status" value="1"/>
</dbReference>
<name>A0A9X1IS00_9SPHN</name>
<dbReference type="PANTHER" id="PTHR35006">
    <property type="entry name" value="GLYOXALASE FAMILY PROTEIN (AFU_ORTHOLOGUE AFUA_5G14830)"/>
    <property type="match status" value="1"/>
</dbReference>
<evidence type="ECO:0000313" key="3">
    <source>
        <dbReference type="Proteomes" id="UP001138757"/>
    </source>
</evidence>
<dbReference type="InterPro" id="IPR004360">
    <property type="entry name" value="Glyas_Fos-R_dOase_dom"/>
</dbReference>
<evidence type="ECO:0000313" key="2">
    <source>
        <dbReference type="EMBL" id="MBT2187902.1"/>
    </source>
</evidence>
<dbReference type="CDD" id="cd07262">
    <property type="entry name" value="VOC_like"/>
    <property type="match status" value="1"/>
</dbReference>
<evidence type="ECO:0000259" key="1">
    <source>
        <dbReference type="PROSITE" id="PS51819"/>
    </source>
</evidence>
<protein>
    <submittedName>
        <fullName evidence="2">VOC family protein</fullName>
    </submittedName>
</protein>
<dbReference type="Proteomes" id="UP001138757">
    <property type="component" value="Unassembled WGS sequence"/>
</dbReference>
<dbReference type="Gene3D" id="3.10.180.10">
    <property type="entry name" value="2,3-Dihydroxybiphenyl 1,2-Dioxygenase, domain 1"/>
    <property type="match status" value="1"/>
</dbReference>
<dbReference type="AlphaFoldDB" id="A0A9X1IS00"/>
<dbReference type="EMBL" id="JAHGAW010000008">
    <property type="protein sequence ID" value="MBT2187902.1"/>
    <property type="molecule type" value="Genomic_DNA"/>
</dbReference>
<feature type="domain" description="VOC" evidence="1">
    <location>
        <begin position="1"/>
        <end position="125"/>
    </location>
</feature>
<reference evidence="2" key="1">
    <citation type="submission" date="2021-05" db="EMBL/GenBank/DDBJ databases">
        <title>Genome of Sphingobium sp. strain.</title>
        <authorList>
            <person name="Fan R."/>
        </authorList>
    </citation>
    <scope>NUCLEOTIDE SEQUENCE</scope>
    <source>
        <strain evidence="2">H33</strain>
    </source>
</reference>
<dbReference type="InterPro" id="IPR037523">
    <property type="entry name" value="VOC_core"/>
</dbReference>
<comment type="caution">
    <text evidence="2">The sequence shown here is derived from an EMBL/GenBank/DDBJ whole genome shotgun (WGS) entry which is preliminary data.</text>
</comment>
<sequence>MIGYITVGTNDLQRAMAFYDALFGSVGLSRLIEMPNIAGWGSNWDKPIFGVAKPFDGSPATPGNGTMIALGQRTRAKVRTLHAKALELGGKDEGPPGVRGAESSQAFYAAYVRDLDGNKLCFYSVGPGEDG</sequence>
<gene>
    <name evidence="2" type="ORF">KK488_13190</name>
</gene>
<accession>A0A9X1IS00</accession>
<keyword evidence="3" id="KW-1185">Reference proteome</keyword>
<dbReference type="RefSeq" id="WP_214624151.1">
    <property type="nucleotide sequence ID" value="NZ_JAHGAW010000008.1"/>
</dbReference>
<dbReference type="Pfam" id="PF00903">
    <property type="entry name" value="Glyoxalase"/>
    <property type="match status" value="1"/>
</dbReference>
<organism evidence="2 3">
    <name type="scientific">Sphingobium nicotianae</name>
    <dbReference type="NCBI Taxonomy" id="2782607"/>
    <lineage>
        <taxon>Bacteria</taxon>
        <taxon>Pseudomonadati</taxon>
        <taxon>Pseudomonadota</taxon>
        <taxon>Alphaproteobacteria</taxon>
        <taxon>Sphingomonadales</taxon>
        <taxon>Sphingomonadaceae</taxon>
        <taxon>Sphingobium</taxon>
    </lineage>
</organism>
<dbReference type="PANTHER" id="PTHR35006:SF1">
    <property type="entry name" value="BLL2941 PROTEIN"/>
    <property type="match status" value="1"/>
</dbReference>
<proteinExistence type="predicted"/>
<dbReference type="SUPFAM" id="SSF54593">
    <property type="entry name" value="Glyoxalase/Bleomycin resistance protein/Dihydroxybiphenyl dioxygenase"/>
    <property type="match status" value="1"/>
</dbReference>